<protein>
    <submittedName>
        <fullName evidence="2">Uncharacterized protein</fullName>
    </submittedName>
</protein>
<dbReference type="RefSeq" id="WP_189059340.1">
    <property type="nucleotide sequence ID" value="NZ_BMMK01000017.1"/>
</dbReference>
<gene>
    <name evidence="2" type="ORF">GCM10012275_37100</name>
</gene>
<evidence type="ECO:0000313" key="3">
    <source>
        <dbReference type="Proteomes" id="UP000637578"/>
    </source>
</evidence>
<organism evidence="2 3">
    <name type="scientific">Longimycelium tulufanense</name>
    <dbReference type="NCBI Taxonomy" id="907463"/>
    <lineage>
        <taxon>Bacteria</taxon>
        <taxon>Bacillati</taxon>
        <taxon>Actinomycetota</taxon>
        <taxon>Actinomycetes</taxon>
        <taxon>Pseudonocardiales</taxon>
        <taxon>Pseudonocardiaceae</taxon>
        <taxon>Longimycelium</taxon>
    </lineage>
</organism>
<reference evidence="2" key="2">
    <citation type="submission" date="2020-09" db="EMBL/GenBank/DDBJ databases">
        <authorList>
            <person name="Sun Q."/>
            <person name="Zhou Y."/>
        </authorList>
    </citation>
    <scope>NUCLEOTIDE SEQUENCE</scope>
    <source>
        <strain evidence="2">CGMCC 4.5737</strain>
    </source>
</reference>
<proteinExistence type="predicted"/>
<name>A0A8J3CA16_9PSEU</name>
<evidence type="ECO:0000313" key="2">
    <source>
        <dbReference type="EMBL" id="GGM63008.1"/>
    </source>
</evidence>
<accession>A0A8J3CA16</accession>
<dbReference type="Proteomes" id="UP000637578">
    <property type="component" value="Unassembled WGS sequence"/>
</dbReference>
<dbReference type="EMBL" id="BMMK01000017">
    <property type="protein sequence ID" value="GGM63008.1"/>
    <property type="molecule type" value="Genomic_DNA"/>
</dbReference>
<sequence>MGEPIDTMPHTWQPYQGQRHAYPGGRRTNGTPVVFLCGRKGEAAGLDSDLCSPPRLWWTCRDCYREARDRQERRHETGFAAVSYSS</sequence>
<feature type="region of interest" description="Disordered" evidence="1">
    <location>
        <begin position="1"/>
        <end position="26"/>
    </location>
</feature>
<keyword evidence="3" id="KW-1185">Reference proteome</keyword>
<comment type="caution">
    <text evidence="2">The sequence shown here is derived from an EMBL/GenBank/DDBJ whole genome shotgun (WGS) entry which is preliminary data.</text>
</comment>
<evidence type="ECO:0000256" key="1">
    <source>
        <dbReference type="SAM" id="MobiDB-lite"/>
    </source>
</evidence>
<dbReference type="AlphaFoldDB" id="A0A8J3CA16"/>
<reference evidence="2" key="1">
    <citation type="journal article" date="2014" name="Int. J. Syst. Evol. Microbiol.">
        <title>Complete genome sequence of Corynebacterium casei LMG S-19264T (=DSM 44701T), isolated from a smear-ripened cheese.</title>
        <authorList>
            <consortium name="US DOE Joint Genome Institute (JGI-PGF)"/>
            <person name="Walter F."/>
            <person name="Albersmeier A."/>
            <person name="Kalinowski J."/>
            <person name="Ruckert C."/>
        </authorList>
    </citation>
    <scope>NUCLEOTIDE SEQUENCE</scope>
    <source>
        <strain evidence="2">CGMCC 4.5737</strain>
    </source>
</reference>